<keyword evidence="1" id="KW-0812">Transmembrane</keyword>
<dbReference type="EMBL" id="CP063656">
    <property type="protein sequence ID" value="QOW19298.1"/>
    <property type="molecule type" value="Genomic_DNA"/>
</dbReference>
<dbReference type="Proteomes" id="UP000594059">
    <property type="component" value="Chromosome"/>
</dbReference>
<protein>
    <submittedName>
        <fullName evidence="2">Uncharacterized protein</fullName>
    </submittedName>
</protein>
<evidence type="ECO:0000256" key="1">
    <source>
        <dbReference type="SAM" id="Phobius"/>
    </source>
</evidence>
<feature type="transmembrane region" description="Helical" evidence="1">
    <location>
        <begin position="24"/>
        <end position="44"/>
    </location>
</feature>
<keyword evidence="3" id="KW-1185">Reference proteome</keyword>
<organism evidence="2 3">
    <name type="scientific">Novilysobacter ciconiae</name>
    <dbReference type="NCBI Taxonomy" id="2781022"/>
    <lineage>
        <taxon>Bacteria</taxon>
        <taxon>Pseudomonadati</taxon>
        <taxon>Pseudomonadota</taxon>
        <taxon>Gammaproteobacteria</taxon>
        <taxon>Lysobacterales</taxon>
        <taxon>Lysobacteraceae</taxon>
        <taxon>Novilysobacter</taxon>
    </lineage>
</organism>
<gene>
    <name evidence="2" type="ORF">INQ41_11815</name>
</gene>
<sequence length="46" mass="5037">MTDQRPQLPDDLLASRRKAAVRTALWIGLVAVVIYVGFILSGVIGR</sequence>
<proteinExistence type="predicted"/>
<name>A0A7S6UFE8_9GAMM</name>
<evidence type="ECO:0000313" key="3">
    <source>
        <dbReference type="Proteomes" id="UP000594059"/>
    </source>
</evidence>
<keyword evidence="1" id="KW-1133">Transmembrane helix</keyword>
<dbReference type="KEGG" id="lcic:INQ41_11815"/>
<keyword evidence="1" id="KW-0472">Membrane</keyword>
<dbReference type="AlphaFoldDB" id="A0A7S6UFE8"/>
<reference evidence="2 3" key="1">
    <citation type="submission" date="2020-10" db="EMBL/GenBank/DDBJ databases">
        <title>complete genome sequencing of Lysobacter sp. H21R20.</title>
        <authorList>
            <person name="Bae J.-W."/>
            <person name="Lee S.-Y."/>
        </authorList>
    </citation>
    <scope>NUCLEOTIDE SEQUENCE [LARGE SCALE GENOMIC DNA]</scope>
    <source>
        <strain evidence="2 3">H21R20</strain>
    </source>
</reference>
<evidence type="ECO:0000313" key="2">
    <source>
        <dbReference type="EMBL" id="QOW19298.1"/>
    </source>
</evidence>
<accession>A0A7S6UFE8</accession>
<dbReference type="RefSeq" id="WP_193984720.1">
    <property type="nucleotide sequence ID" value="NZ_CP063656.1"/>
</dbReference>